<evidence type="ECO:0000313" key="2">
    <source>
        <dbReference type="EMBL" id="ALP69953.1"/>
    </source>
</evidence>
<evidence type="ECO:0000313" key="3">
    <source>
        <dbReference type="Proteomes" id="UP000055684"/>
    </source>
</evidence>
<dbReference type="Proteomes" id="UP000055684">
    <property type="component" value="Chromosome"/>
</dbReference>
<dbReference type="InterPro" id="IPR036928">
    <property type="entry name" value="AS_sf"/>
</dbReference>
<sequence>MILLNYFYLISNKKIKSIELSKYILKKIENSFNYNFFINFNYKYIIKQSLYSDIVIKKKLNSILTGIPVIYKDILKTKFLNTTAGSRILKNYKSPYNATIINRLKNKYAVNFGKSNMDEFGVGSWNKNFYYGLPKNNFNKNLSCGGSSGGSTYLVSKNLIPVALSSDTGGSTRQPAYLCGLIGFKSTYGRLSRYGMISYSSSMDTIGFICKDIISLSIFLNCICGFDVKDSTSINLNYEDYSRYINKNWLLNKINSKKSLEGLKIGISKIFFNNYIDFLIRSDFEYVLNIFEILGAKIIFLYIFFFNFIQTLYYIISSSEIYSNLSRYKNFLYKFNYFNKNKNYINKDFDFNSKLKLKILLGSYLLFNDKNKKYFFFSKKIRRFITENFKKIFSICDIILSPILPSVSLKNNLKNNFNIFEELYMSISNITGLPSAVVSIINKKKSFLKKPKGFQIISNYFKEARIIQIINEFKKATNDN</sequence>
<dbReference type="PANTHER" id="PTHR11895">
    <property type="entry name" value="TRANSAMIDASE"/>
    <property type="match status" value="1"/>
</dbReference>
<reference evidence="2 3" key="2">
    <citation type="journal article" date="2016" name="Genome Announc.">
        <title>Complete Genome Sequences of the Obligate Symbionts 'Candidatus Sulcia muelleri' and 'Ca. Nasuia deltocephalinicola' from the Pestiferous Leafhopper Macrosteles quadripunctulatus (Hemiptera: Cicadellidae).</title>
        <authorList>
            <person name="Bennett G.M."/>
            <person name="Abba S."/>
            <person name="Kube M."/>
            <person name="Marzachi C."/>
        </authorList>
    </citation>
    <scope>NUCLEOTIDE SEQUENCE [LARGE SCALE GENOMIC DNA]</scope>
    <source>
        <strain evidence="2 3">PUNC</strain>
    </source>
</reference>
<dbReference type="EMBL" id="CP013211">
    <property type="protein sequence ID" value="ALP69953.1"/>
    <property type="molecule type" value="Genomic_DNA"/>
</dbReference>
<proteinExistence type="predicted"/>
<feature type="domain" description="Amidase" evidence="1">
    <location>
        <begin position="22"/>
        <end position="466"/>
    </location>
</feature>
<organism evidence="2 3">
    <name type="scientific">Candidatus Nasuia deltocephalincola</name>
    <dbReference type="NCBI Taxonomy" id="1160784"/>
    <lineage>
        <taxon>Bacteria</taxon>
        <taxon>Pseudomonadati</taxon>
        <taxon>Pseudomonadota</taxon>
        <taxon>Betaproteobacteria</taxon>
        <taxon>Candidatus Nasuia</taxon>
    </lineage>
</organism>
<name>A0A0S2UP25_9PROT</name>
<keyword evidence="2" id="KW-0808">Transferase</keyword>
<evidence type="ECO:0000259" key="1">
    <source>
        <dbReference type="Pfam" id="PF01425"/>
    </source>
</evidence>
<dbReference type="GO" id="GO:0016740">
    <property type="term" value="F:transferase activity"/>
    <property type="evidence" value="ECO:0007669"/>
    <property type="project" value="UniProtKB-KW"/>
</dbReference>
<dbReference type="Pfam" id="PF01425">
    <property type="entry name" value="Amidase"/>
    <property type="match status" value="1"/>
</dbReference>
<gene>
    <name evidence="2" type="ORF">ASU29_015</name>
</gene>
<dbReference type="SUPFAM" id="SSF75304">
    <property type="entry name" value="Amidase signature (AS) enzymes"/>
    <property type="match status" value="1"/>
</dbReference>
<dbReference type="OrthoDB" id="9811471at2"/>
<dbReference type="InterPro" id="IPR023631">
    <property type="entry name" value="Amidase_dom"/>
</dbReference>
<dbReference type="InterPro" id="IPR000120">
    <property type="entry name" value="Amidase"/>
</dbReference>
<reference evidence="3" key="1">
    <citation type="submission" date="2015-11" db="EMBL/GenBank/DDBJ databases">
        <title>Complete genome sequences of the obligate symbionts Candidatus Sulcia muelleri and Candidatus Nasuia deltocephalinicola from the pestiferous leafhopper, Macrosteles quadripunctulatus (Hemiptera: Cicadellidae).</title>
        <authorList>
            <person name="Bennett G.M."/>
            <person name="Abba S."/>
            <person name="Kube M."/>
            <person name="Marzachi C."/>
        </authorList>
    </citation>
    <scope>NUCLEOTIDE SEQUENCE [LARGE SCALE GENOMIC DNA]</scope>
    <source>
        <strain evidence="3">PUNC</strain>
    </source>
</reference>
<dbReference type="PANTHER" id="PTHR11895:SF151">
    <property type="entry name" value="GLUTAMYL-TRNA(GLN) AMIDOTRANSFERASE SUBUNIT A"/>
    <property type="match status" value="1"/>
</dbReference>
<accession>A0A0S2UP25</accession>
<protein>
    <submittedName>
        <fullName evidence="2">Aspartyl/glutamyl-tRNA(Asn/Gln) amidotransferasesubunit A</fullName>
    </submittedName>
</protein>
<dbReference type="Gene3D" id="3.90.1300.10">
    <property type="entry name" value="Amidase signature (AS) domain"/>
    <property type="match status" value="1"/>
</dbReference>
<dbReference type="AlphaFoldDB" id="A0A0S2UP25"/>